<protein>
    <submittedName>
        <fullName evidence="2">Uncharacterized protein</fullName>
    </submittedName>
</protein>
<reference evidence="2" key="1">
    <citation type="submission" date="2023-03" db="EMBL/GenBank/DDBJ databases">
        <title>Massive genome expansion in bonnet fungi (Mycena s.s.) driven by repeated elements and novel gene families across ecological guilds.</title>
        <authorList>
            <consortium name="Lawrence Berkeley National Laboratory"/>
            <person name="Harder C.B."/>
            <person name="Miyauchi S."/>
            <person name="Viragh M."/>
            <person name="Kuo A."/>
            <person name="Thoen E."/>
            <person name="Andreopoulos B."/>
            <person name="Lu D."/>
            <person name="Skrede I."/>
            <person name="Drula E."/>
            <person name="Henrissat B."/>
            <person name="Morin E."/>
            <person name="Kohler A."/>
            <person name="Barry K."/>
            <person name="LaButti K."/>
            <person name="Morin E."/>
            <person name="Salamov A."/>
            <person name="Lipzen A."/>
            <person name="Mereny Z."/>
            <person name="Hegedus B."/>
            <person name="Baldrian P."/>
            <person name="Stursova M."/>
            <person name="Weitz H."/>
            <person name="Taylor A."/>
            <person name="Grigoriev I.V."/>
            <person name="Nagy L.G."/>
            <person name="Martin F."/>
            <person name="Kauserud H."/>
        </authorList>
    </citation>
    <scope>NUCLEOTIDE SEQUENCE</scope>
    <source>
        <strain evidence="2">CBHHK067</strain>
    </source>
</reference>
<name>A0AAD7B2F7_MYCRO</name>
<dbReference type="Proteomes" id="UP001221757">
    <property type="component" value="Unassembled WGS sequence"/>
</dbReference>
<accession>A0AAD7B2F7</accession>
<evidence type="ECO:0000313" key="3">
    <source>
        <dbReference type="Proteomes" id="UP001221757"/>
    </source>
</evidence>
<dbReference type="EMBL" id="JARKIE010001058">
    <property type="protein sequence ID" value="KAJ7607849.1"/>
    <property type="molecule type" value="Genomic_DNA"/>
</dbReference>
<organism evidence="2 3">
    <name type="scientific">Mycena rosella</name>
    <name type="common">Pink bonnet</name>
    <name type="synonym">Agaricus rosellus</name>
    <dbReference type="NCBI Taxonomy" id="1033263"/>
    <lineage>
        <taxon>Eukaryota</taxon>
        <taxon>Fungi</taxon>
        <taxon>Dikarya</taxon>
        <taxon>Basidiomycota</taxon>
        <taxon>Agaricomycotina</taxon>
        <taxon>Agaricomycetes</taxon>
        <taxon>Agaricomycetidae</taxon>
        <taxon>Agaricales</taxon>
        <taxon>Marasmiineae</taxon>
        <taxon>Mycenaceae</taxon>
        <taxon>Mycena</taxon>
    </lineage>
</organism>
<dbReference type="AlphaFoldDB" id="A0AAD7B2F7"/>
<evidence type="ECO:0000256" key="1">
    <source>
        <dbReference type="SAM" id="MobiDB-lite"/>
    </source>
</evidence>
<evidence type="ECO:0000313" key="2">
    <source>
        <dbReference type="EMBL" id="KAJ7607849.1"/>
    </source>
</evidence>
<gene>
    <name evidence="2" type="ORF">B0H17DRAFT_1153884</name>
</gene>
<proteinExistence type="predicted"/>
<sequence>MSSHHGLPPTPHLHNVPSPHPRIPPFRPRRRPDTDPLLRFNRRTVMFYGICTETTVAPDLSLAVTNQPPTDVHTWLIHLDIILTDAAVVIQNLEGASSLRCIRKSLAAPLTFADPSSTPSTSLQDRLEPVTRPCVHASISVDFFGGRLVMQSPDSGQSLAV</sequence>
<keyword evidence="3" id="KW-1185">Reference proteome</keyword>
<feature type="region of interest" description="Disordered" evidence="1">
    <location>
        <begin position="1"/>
        <end position="35"/>
    </location>
</feature>
<comment type="caution">
    <text evidence="2">The sequence shown here is derived from an EMBL/GenBank/DDBJ whole genome shotgun (WGS) entry which is preliminary data.</text>
</comment>